<comment type="caution">
    <text evidence="1">The sequence shown here is derived from an EMBL/GenBank/DDBJ whole genome shotgun (WGS) entry which is preliminary data.</text>
</comment>
<dbReference type="Proteomes" id="UP000581135">
    <property type="component" value="Unassembled WGS sequence"/>
</dbReference>
<gene>
    <name evidence="1" type="ORF">FHR98_002952</name>
</gene>
<evidence type="ECO:0000313" key="1">
    <source>
        <dbReference type="EMBL" id="MBB3066644.1"/>
    </source>
</evidence>
<sequence>MQALAAQGLQGLQALAAQGLQGLQALAAQGLQGLQALAAQGLQGLQPEASWTELSNTLAAAAGNTAAPVARVATLRATTVFLNMGIPRYCNC</sequence>
<dbReference type="EMBL" id="JACHXA010000009">
    <property type="protein sequence ID" value="MBB3066644.1"/>
    <property type="molecule type" value="Genomic_DNA"/>
</dbReference>
<accession>A0A839SYE7</accession>
<protein>
    <submittedName>
        <fullName evidence="1">Uncharacterized protein</fullName>
    </submittedName>
</protein>
<name>A0A839SYE7_9PROT</name>
<proteinExistence type="predicted"/>
<evidence type="ECO:0000313" key="2">
    <source>
        <dbReference type="Proteomes" id="UP000581135"/>
    </source>
</evidence>
<dbReference type="RefSeq" id="WP_183417469.1">
    <property type="nucleotide sequence ID" value="NZ_JACHXA010000009.1"/>
</dbReference>
<keyword evidence="2" id="KW-1185">Reference proteome</keyword>
<dbReference type="AlphaFoldDB" id="A0A839SYE7"/>
<reference evidence="1 2" key="1">
    <citation type="submission" date="2020-08" db="EMBL/GenBank/DDBJ databases">
        <title>Genomic Encyclopedia of Type Strains, Phase III (KMG-III): the genomes of soil and plant-associated and newly described type strains.</title>
        <authorList>
            <person name="Whitman W."/>
        </authorList>
    </citation>
    <scope>NUCLEOTIDE SEQUENCE [LARGE SCALE GENOMIC DNA]</scope>
    <source>
        <strain evidence="1 2">CECT 8803</strain>
    </source>
</reference>
<organism evidence="1 2">
    <name type="scientific">Limibacillus halophilus</name>
    <dbReference type="NCBI Taxonomy" id="1579333"/>
    <lineage>
        <taxon>Bacteria</taxon>
        <taxon>Pseudomonadati</taxon>
        <taxon>Pseudomonadota</taxon>
        <taxon>Alphaproteobacteria</taxon>
        <taxon>Rhodospirillales</taxon>
        <taxon>Rhodovibrionaceae</taxon>
        <taxon>Limibacillus</taxon>
    </lineage>
</organism>